<dbReference type="GO" id="GO:0000160">
    <property type="term" value="P:phosphorelay signal transduction system"/>
    <property type="evidence" value="ECO:0007669"/>
    <property type="project" value="InterPro"/>
</dbReference>
<dbReference type="OrthoDB" id="9793549at2"/>
<dbReference type="InterPro" id="IPR050595">
    <property type="entry name" value="Bact_response_regulator"/>
</dbReference>
<evidence type="ECO:0000256" key="1">
    <source>
        <dbReference type="ARBA" id="ARBA00022553"/>
    </source>
</evidence>
<dbReference type="RefSeq" id="WP_123400834.1">
    <property type="nucleotide sequence ID" value="NZ_RJVI01000001.1"/>
</dbReference>
<comment type="caution">
    <text evidence="4">The sequence shown here is derived from an EMBL/GenBank/DDBJ whole genome shotgun (WGS) entry which is preliminary data.</text>
</comment>
<gene>
    <name evidence="4" type="ORF">EDC57_1122</name>
</gene>
<sequence length="384" mass="42482">MNARPPHALDHEVLLLFSDDKDIVEHVAQMLEPAHRQALRLGRADEVVQLFGELEPGVLLYAFSRLELAERTHLDLYRNSERVFDVLHETVVLCEGGEVHDAWALCRRGIFDDYVVVRPLHDPHRLDMALRHALARLAYRRGSPSQGELRRLGEEIAALHRGLREALGRRGRLDERQAALLDGLQRRVREEGARLLEALQRDDRPTADGLLRRFAEEALPREVARVSAGIGEAVASWSGTLEAELEAHAPAVARLAEVASRARPAVLLVEDSEMDAEVVTAVLEEAGCRVMRCWDGASALSRLAEEPADLVLLDEGLPDLSGLDVLRRIRASGRLAELPVVMLTGRAEKEVVEGAIAAGASDFIRKPPARDLLLSRLQALLGRS</sequence>
<dbReference type="SMART" id="SM00448">
    <property type="entry name" value="REC"/>
    <property type="match status" value="1"/>
</dbReference>
<evidence type="ECO:0000256" key="2">
    <source>
        <dbReference type="PROSITE-ProRule" id="PRU00169"/>
    </source>
</evidence>
<accession>A0A3N1Y8U1</accession>
<dbReference type="PROSITE" id="PS50110">
    <property type="entry name" value="RESPONSE_REGULATORY"/>
    <property type="match status" value="1"/>
</dbReference>
<protein>
    <submittedName>
        <fullName evidence="4">Response regulator receiver domain-containing protein</fullName>
    </submittedName>
</protein>
<evidence type="ECO:0000259" key="3">
    <source>
        <dbReference type="PROSITE" id="PS50110"/>
    </source>
</evidence>
<organism evidence="4 5">
    <name type="scientific">Inmirania thermothiophila</name>
    <dbReference type="NCBI Taxonomy" id="1750597"/>
    <lineage>
        <taxon>Bacteria</taxon>
        <taxon>Pseudomonadati</taxon>
        <taxon>Pseudomonadota</taxon>
        <taxon>Gammaproteobacteria</taxon>
        <taxon>Chromatiales</taxon>
        <taxon>Ectothiorhodospiraceae</taxon>
        <taxon>Inmirania</taxon>
    </lineage>
</organism>
<dbReference type="CDD" id="cd17574">
    <property type="entry name" value="REC_OmpR"/>
    <property type="match status" value="1"/>
</dbReference>
<dbReference type="AlphaFoldDB" id="A0A3N1Y8U1"/>
<keyword evidence="1 2" id="KW-0597">Phosphoprotein</keyword>
<dbReference type="PANTHER" id="PTHR44591">
    <property type="entry name" value="STRESS RESPONSE REGULATOR PROTEIN 1"/>
    <property type="match status" value="1"/>
</dbReference>
<evidence type="ECO:0000313" key="4">
    <source>
        <dbReference type="EMBL" id="ROR35205.1"/>
    </source>
</evidence>
<dbReference type="Proteomes" id="UP000276634">
    <property type="component" value="Unassembled WGS sequence"/>
</dbReference>
<dbReference type="SUPFAM" id="SSF52172">
    <property type="entry name" value="CheY-like"/>
    <property type="match status" value="1"/>
</dbReference>
<dbReference type="InterPro" id="IPR011006">
    <property type="entry name" value="CheY-like_superfamily"/>
</dbReference>
<dbReference type="InterPro" id="IPR001789">
    <property type="entry name" value="Sig_transdc_resp-reg_receiver"/>
</dbReference>
<feature type="domain" description="Response regulatory" evidence="3">
    <location>
        <begin position="265"/>
        <end position="381"/>
    </location>
</feature>
<keyword evidence="5" id="KW-1185">Reference proteome</keyword>
<proteinExistence type="predicted"/>
<dbReference type="Pfam" id="PF00072">
    <property type="entry name" value="Response_reg"/>
    <property type="match status" value="1"/>
</dbReference>
<evidence type="ECO:0000313" key="5">
    <source>
        <dbReference type="Proteomes" id="UP000276634"/>
    </source>
</evidence>
<dbReference type="EMBL" id="RJVI01000001">
    <property type="protein sequence ID" value="ROR35205.1"/>
    <property type="molecule type" value="Genomic_DNA"/>
</dbReference>
<dbReference type="PANTHER" id="PTHR44591:SF3">
    <property type="entry name" value="RESPONSE REGULATORY DOMAIN-CONTAINING PROTEIN"/>
    <property type="match status" value="1"/>
</dbReference>
<name>A0A3N1Y8U1_9GAMM</name>
<reference evidence="4 5" key="1">
    <citation type="submission" date="2018-11" db="EMBL/GenBank/DDBJ databases">
        <title>Genomic Encyclopedia of Type Strains, Phase IV (KMG-IV): sequencing the most valuable type-strain genomes for metagenomic binning, comparative biology and taxonomic classification.</title>
        <authorList>
            <person name="Goeker M."/>
        </authorList>
    </citation>
    <scope>NUCLEOTIDE SEQUENCE [LARGE SCALE GENOMIC DNA]</scope>
    <source>
        <strain evidence="4 5">DSM 100275</strain>
    </source>
</reference>
<feature type="modified residue" description="4-aspartylphosphate" evidence="2">
    <location>
        <position position="314"/>
    </location>
</feature>
<dbReference type="Gene3D" id="3.40.50.2300">
    <property type="match status" value="1"/>
</dbReference>